<name>A0ABP9J7T2_9ACTN</name>
<accession>A0ABP9J7T2</accession>
<evidence type="ECO:0000256" key="1">
    <source>
        <dbReference type="SAM" id="MobiDB-lite"/>
    </source>
</evidence>
<keyword evidence="3" id="KW-1185">Reference proteome</keyword>
<evidence type="ECO:0000313" key="2">
    <source>
        <dbReference type="EMBL" id="GAA5021753.1"/>
    </source>
</evidence>
<proteinExistence type="predicted"/>
<evidence type="ECO:0008006" key="4">
    <source>
        <dbReference type="Google" id="ProtNLM"/>
    </source>
</evidence>
<organism evidence="2 3">
    <name type="scientific">Streptomyces siamensis</name>
    <dbReference type="NCBI Taxonomy" id="1274986"/>
    <lineage>
        <taxon>Bacteria</taxon>
        <taxon>Bacillati</taxon>
        <taxon>Actinomycetota</taxon>
        <taxon>Actinomycetes</taxon>
        <taxon>Kitasatosporales</taxon>
        <taxon>Streptomycetaceae</taxon>
        <taxon>Streptomyces</taxon>
    </lineage>
</organism>
<evidence type="ECO:0000313" key="3">
    <source>
        <dbReference type="Proteomes" id="UP001501759"/>
    </source>
</evidence>
<protein>
    <recommendedName>
        <fullName evidence="4">DUF397 domain-containing protein</fullName>
    </recommendedName>
</protein>
<dbReference type="Proteomes" id="UP001501759">
    <property type="component" value="Unassembled WGS sequence"/>
</dbReference>
<dbReference type="EMBL" id="BAABKB010000021">
    <property type="protein sequence ID" value="GAA5021753.1"/>
    <property type="molecule type" value="Genomic_DNA"/>
</dbReference>
<reference evidence="3" key="1">
    <citation type="journal article" date="2019" name="Int. J. Syst. Evol. Microbiol.">
        <title>The Global Catalogue of Microorganisms (GCM) 10K type strain sequencing project: providing services to taxonomists for standard genome sequencing and annotation.</title>
        <authorList>
            <consortium name="The Broad Institute Genomics Platform"/>
            <consortium name="The Broad Institute Genome Sequencing Center for Infectious Disease"/>
            <person name="Wu L."/>
            <person name="Ma J."/>
        </authorList>
    </citation>
    <scope>NUCLEOTIDE SEQUENCE [LARGE SCALE GENOMIC DNA]</scope>
    <source>
        <strain evidence="3">JCM 18409</strain>
    </source>
</reference>
<sequence>MPGRPTAFAEPPTTGAAGQSVGGSRSARCTAAAFSHRRFREAVRTASCAKGNGVGNTPVDDPA</sequence>
<gene>
    <name evidence="2" type="ORF">GCM10023335_53040</name>
</gene>
<comment type="caution">
    <text evidence="2">The sequence shown here is derived from an EMBL/GenBank/DDBJ whole genome shotgun (WGS) entry which is preliminary data.</text>
</comment>
<feature type="region of interest" description="Disordered" evidence="1">
    <location>
        <begin position="1"/>
        <end position="25"/>
    </location>
</feature>